<proteinExistence type="predicted"/>
<dbReference type="Pfam" id="PF12763">
    <property type="entry name" value="EH"/>
    <property type="match status" value="1"/>
</dbReference>
<gene>
    <name evidence="3" type="primary">IRS4</name>
    <name evidence="3" type="ORF">E8E13_011039</name>
</gene>
<dbReference type="EMBL" id="SWKU01000002">
    <property type="protein sequence ID" value="KAF3009930.1"/>
    <property type="molecule type" value="Genomic_DNA"/>
</dbReference>
<feature type="compositionally biased region" description="Polar residues" evidence="1">
    <location>
        <begin position="1"/>
        <end position="19"/>
    </location>
</feature>
<feature type="compositionally biased region" description="Low complexity" evidence="1">
    <location>
        <begin position="121"/>
        <end position="141"/>
    </location>
</feature>
<feature type="compositionally biased region" description="Polar residues" evidence="1">
    <location>
        <begin position="363"/>
        <end position="375"/>
    </location>
</feature>
<keyword evidence="4" id="KW-1185">Reference proteome</keyword>
<feature type="region of interest" description="Disordered" evidence="1">
    <location>
        <begin position="1"/>
        <end position="580"/>
    </location>
</feature>
<feature type="compositionally biased region" description="Low complexity" evidence="1">
    <location>
        <begin position="285"/>
        <end position="294"/>
    </location>
</feature>
<name>A0A9P4TMN4_CURKU</name>
<feature type="compositionally biased region" description="Basic residues" evidence="1">
    <location>
        <begin position="527"/>
        <end position="539"/>
    </location>
</feature>
<sequence>MSSSVRSRNVAPQSTGDTQHNVRDAALIGASSAFAKPPAKPQHLTNTYTGGSNGALLAATKVGTGRPSSSAGSVQRDYTGGSSRGVSRPHPSPKHVSSSSSLGVPDTHSDRAPSPSPSYTAAKLAAARLSPLRPAAPPKASTMASERDADERDVLPPSGSVGNVLARLEQQRPGRQQKSQAQRPQSSRDVVAPQQVAHAAATESRDRPTDDTPIPPTNSLVKMFEQQRPATPAQPPVISAVDARKSPPPLKSPKPRRNFSFTPEVNDDAPLTRKKTNTPPPVPKSKPSVEVPRPQFVDGAQESSRPLFAQPQPAPLKSPPIKQKPIQLAAINTRALPSPTSSGQIRPKSQDSKRSATFHRRLSTSLESNAPSSPAVSFKSAKEDQEEDEKAKATKSSSLEEEEKAKPALPPPRRSNTRKSESVPADSKLLKPSLPPPRKQGKSASPLHPADRLHPPERLSPPRRPSSATGGSVYHNPYQRESVKAITKHMTGESLSSAIMGAALASSRTSSPAPPPQNTLEPLFPSRKGHSHHHHHMPFHRSPSPQKGSPPKATGKLRTTMRKEPSPASSSEDEFEFKGKGNRMLGMKVRKHPNKHHEGQRKRWRDQITERERKRYEGVWAANKGIFLPAAKQPSAYTAEEDPSLDVLNLVVKEIWMRSRLPEHVLEEVWALVDGREIGRLTRVEFVVGLWLVDQRLKGRKLPTRVSDSVWSSARGLGIKVKVRG</sequence>
<dbReference type="Proteomes" id="UP000801428">
    <property type="component" value="Unassembled WGS sequence"/>
</dbReference>
<feature type="compositionally biased region" description="Low complexity" evidence="1">
    <location>
        <begin position="86"/>
        <end position="101"/>
    </location>
</feature>
<feature type="domain" description="EH" evidence="2">
    <location>
        <begin position="612"/>
        <end position="717"/>
    </location>
</feature>
<reference evidence="3" key="1">
    <citation type="submission" date="2019-04" db="EMBL/GenBank/DDBJ databases">
        <title>Sequencing of skin fungus with MAO and IRED activity.</title>
        <authorList>
            <person name="Marsaioli A.J."/>
            <person name="Bonatto J.M.C."/>
            <person name="Reis Junior O."/>
        </authorList>
    </citation>
    <scope>NUCLEOTIDE SEQUENCE</scope>
    <source>
        <strain evidence="3">30M1</strain>
    </source>
</reference>
<dbReference type="OrthoDB" id="10045710at2759"/>
<dbReference type="InterPro" id="IPR000261">
    <property type="entry name" value="EH_dom"/>
</dbReference>
<organism evidence="3 4">
    <name type="scientific">Curvularia kusanoi</name>
    <name type="common">Cochliobolus kusanoi</name>
    <dbReference type="NCBI Taxonomy" id="90978"/>
    <lineage>
        <taxon>Eukaryota</taxon>
        <taxon>Fungi</taxon>
        <taxon>Dikarya</taxon>
        <taxon>Ascomycota</taxon>
        <taxon>Pezizomycotina</taxon>
        <taxon>Dothideomycetes</taxon>
        <taxon>Pleosporomycetidae</taxon>
        <taxon>Pleosporales</taxon>
        <taxon>Pleosporineae</taxon>
        <taxon>Pleosporaceae</taxon>
        <taxon>Curvularia</taxon>
    </lineage>
</organism>
<comment type="caution">
    <text evidence="3">The sequence shown here is derived from an EMBL/GenBank/DDBJ whole genome shotgun (WGS) entry which is preliminary data.</text>
</comment>
<feature type="compositionally biased region" description="Low complexity" evidence="1">
    <location>
        <begin position="502"/>
        <end position="511"/>
    </location>
</feature>
<protein>
    <submittedName>
        <fullName evidence="3">Increased rDNA silencing protein</fullName>
    </submittedName>
</protein>
<dbReference type="SMART" id="SM00027">
    <property type="entry name" value="EH"/>
    <property type="match status" value="1"/>
</dbReference>
<feature type="compositionally biased region" description="Basic and acidic residues" evidence="1">
    <location>
        <begin position="145"/>
        <end position="154"/>
    </location>
</feature>
<evidence type="ECO:0000256" key="1">
    <source>
        <dbReference type="SAM" id="MobiDB-lite"/>
    </source>
</evidence>
<evidence type="ECO:0000313" key="4">
    <source>
        <dbReference type="Proteomes" id="UP000801428"/>
    </source>
</evidence>
<feature type="compositionally biased region" description="Low complexity" evidence="1">
    <location>
        <begin position="190"/>
        <end position="201"/>
    </location>
</feature>
<evidence type="ECO:0000313" key="3">
    <source>
        <dbReference type="EMBL" id="KAF3009930.1"/>
    </source>
</evidence>
<feature type="compositionally biased region" description="Polar residues" evidence="1">
    <location>
        <begin position="173"/>
        <end position="188"/>
    </location>
</feature>
<dbReference type="InterPro" id="IPR011992">
    <property type="entry name" value="EF-hand-dom_pair"/>
</dbReference>
<dbReference type="AlphaFoldDB" id="A0A9P4TMN4"/>
<evidence type="ECO:0000259" key="2">
    <source>
        <dbReference type="PROSITE" id="PS50031"/>
    </source>
</evidence>
<dbReference type="SUPFAM" id="SSF47473">
    <property type="entry name" value="EF-hand"/>
    <property type="match status" value="1"/>
</dbReference>
<dbReference type="Gene3D" id="1.10.238.10">
    <property type="entry name" value="EF-hand"/>
    <property type="match status" value="1"/>
</dbReference>
<dbReference type="PROSITE" id="PS50031">
    <property type="entry name" value="EH"/>
    <property type="match status" value="1"/>
</dbReference>
<dbReference type="CDD" id="cd00052">
    <property type="entry name" value="EH"/>
    <property type="match status" value="1"/>
</dbReference>
<accession>A0A9P4TMN4</accession>